<feature type="transmembrane region" description="Helical" evidence="1">
    <location>
        <begin position="17"/>
        <end position="36"/>
    </location>
</feature>
<proteinExistence type="predicted"/>
<keyword evidence="1" id="KW-0472">Membrane</keyword>
<reference evidence="3 4" key="1">
    <citation type="submission" date="2014-04" db="EMBL/GenBank/DDBJ databases">
        <title>Evolutionary Origins and Diversification of the Mycorrhizal Mutualists.</title>
        <authorList>
            <consortium name="DOE Joint Genome Institute"/>
            <consortium name="Mycorrhizal Genomics Consortium"/>
            <person name="Kohler A."/>
            <person name="Kuo A."/>
            <person name="Nagy L.G."/>
            <person name="Floudas D."/>
            <person name="Copeland A."/>
            <person name="Barry K.W."/>
            <person name="Cichocki N."/>
            <person name="Veneault-Fourrey C."/>
            <person name="LaButti K."/>
            <person name="Lindquist E.A."/>
            <person name="Lipzen A."/>
            <person name="Lundell T."/>
            <person name="Morin E."/>
            <person name="Murat C."/>
            <person name="Riley R."/>
            <person name="Ohm R."/>
            <person name="Sun H."/>
            <person name="Tunlid A."/>
            <person name="Henrissat B."/>
            <person name="Grigoriev I.V."/>
            <person name="Hibbett D.S."/>
            <person name="Martin F."/>
        </authorList>
    </citation>
    <scope>NUCLEOTIDE SEQUENCE [LARGE SCALE GENOMIC DNA]</scope>
    <source>
        <strain evidence="3 4">MD-312</strain>
    </source>
</reference>
<name>A0A0C9WFB0_9AGAM</name>
<feature type="transmembrane region" description="Helical" evidence="1">
    <location>
        <begin position="48"/>
        <end position="71"/>
    </location>
</feature>
<dbReference type="HOGENOM" id="CLU_035509_15_1_1"/>
<dbReference type="InterPro" id="IPR045340">
    <property type="entry name" value="DUF6533"/>
</dbReference>
<organism evidence="3 4">
    <name type="scientific">Hydnomerulius pinastri MD-312</name>
    <dbReference type="NCBI Taxonomy" id="994086"/>
    <lineage>
        <taxon>Eukaryota</taxon>
        <taxon>Fungi</taxon>
        <taxon>Dikarya</taxon>
        <taxon>Basidiomycota</taxon>
        <taxon>Agaricomycotina</taxon>
        <taxon>Agaricomycetes</taxon>
        <taxon>Agaricomycetidae</taxon>
        <taxon>Boletales</taxon>
        <taxon>Boletales incertae sedis</taxon>
        <taxon>Leucogyrophana</taxon>
    </lineage>
</organism>
<evidence type="ECO:0000256" key="1">
    <source>
        <dbReference type="SAM" id="Phobius"/>
    </source>
</evidence>
<dbReference type="EMBL" id="KN839848">
    <property type="protein sequence ID" value="KIJ64062.1"/>
    <property type="molecule type" value="Genomic_DNA"/>
</dbReference>
<dbReference type="OrthoDB" id="3242409at2759"/>
<feature type="domain" description="DUF6533" evidence="2">
    <location>
        <begin position="22"/>
        <end position="64"/>
    </location>
</feature>
<keyword evidence="1" id="KW-0812">Transmembrane</keyword>
<keyword evidence="1" id="KW-1133">Transmembrane helix</keyword>
<keyword evidence="4" id="KW-1185">Reference proteome</keyword>
<evidence type="ECO:0000313" key="4">
    <source>
        <dbReference type="Proteomes" id="UP000053820"/>
    </source>
</evidence>
<protein>
    <recommendedName>
        <fullName evidence="2">DUF6533 domain-containing protein</fullName>
    </recommendedName>
</protein>
<feature type="transmembrane region" description="Helical" evidence="1">
    <location>
        <begin position="176"/>
        <end position="198"/>
    </location>
</feature>
<sequence>MSDEAVEYDLTRAANPVRLHIAASAVVIFYDYFLTFGREVDLVWRGKWSLVSALYVVVRYLGLLLVINNIFYTGNIQLSALVSVSSFEDYMYGQIDLTLLGNFADVSGFGRHDFGDLFRIELPWMVCSSTLAGRQALTLRTTVIMIKRVHAITVYFALNLGASALNVGTWKSTPGIYSAISMAIVQSVSFMLVPRLVIKFRNDYEHADRVHLVTGDFEVASDHDLQSLPMAFLPGQADVSSSDME</sequence>
<evidence type="ECO:0000313" key="3">
    <source>
        <dbReference type="EMBL" id="KIJ64062.1"/>
    </source>
</evidence>
<gene>
    <name evidence="3" type="ORF">HYDPIDRAFT_28953</name>
</gene>
<dbReference type="Proteomes" id="UP000053820">
    <property type="component" value="Unassembled WGS sequence"/>
</dbReference>
<dbReference type="Pfam" id="PF20151">
    <property type="entry name" value="DUF6533"/>
    <property type="match status" value="1"/>
</dbReference>
<evidence type="ECO:0000259" key="2">
    <source>
        <dbReference type="Pfam" id="PF20151"/>
    </source>
</evidence>
<feature type="transmembrane region" description="Helical" evidence="1">
    <location>
        <begin position="149"/>
        <end position="170"/>
    </location>
</feature>
<accession>A0A0C9WFB0</accession>
<dbReference type="AlphaFoldDB" id="A0A0C9WFB0"/>